<dbReference type="STRING" id="237631.A0A0D1CXN5"/>
<dbReference type="PANTHER" id="PTHR45672:SF3">
    <property type="entry name" value="THIOREDOXIN DOMAIN-CONTAINING PROTEIN 5"/>
    <property type="match status" value="1"/>
</dbReference>
<keyword evidence="6" id="KW-1185">Reference proteome</keyword>
<dbReference type="Pfam" id="PF00085">
    <property type="entry name" value="Thioredoxin"/>
    <property type="match status" value="1"/>
</dbReference>
<organism evidence="5 6">
    <name type="scientific">Mycosarcoma maydis</name>
    <name type="common">Corn smut fungus</name>
    <name type="synonym">Ustilago maydis</name>
    <dbReference type="NCBI Taxonomy" id="5270"/>
    <lineage>
        <taxon>Eukaryota</taxon>
        <taxon>Fungi</taxon>
        <taxon>Dikarya</taxon>
        <taxon>Basidiomycota</taxon>
        <taxon>Ustilaginomycotina</taxon>
        <taxon>Ustilaginomycetes</taxon>
        <taxon>Ustilaginales</taxon>
        <taxon>Ustilaginaceae</taxon>
        <taxon>Mycosarcoma</taxon>
    </lineage>
</organism>
<dbReference type="KEGG" id="uma:UMAG_01014"/>
<dbReference type="VEuPathDB" id="FungiDB:UMAG_01014"/>
<reference evidence="5 6" key="1">
    <citation type="journal article" date="2006" name="Nature">
        <title>Insights from the genome of the biotrophic fungal plant pathogen Ustilago maydis.</title>
        <authorList>
            <person name="Kamper J."/>
            <person name="Kahmann R."/>
            <person name="Bolker M."/>
            <person name="Ma L.J."/>
            <person name="Brefort T."/>
            <person name="Saville B.J."/>
            <person name="Banuett F."/>
            <person name="Kronstad J.W."/>
            <person name="Gold S.E."/>
            <person name="Muller O."/>
            <person name="Perlin M.H."/>
            <person name="Wosten H.A."/>
            <person name="de Vries R."/>
            <person name="Ruiz-Herrera J."/>
            <person name="Reynaga-Pena C.G."/>
            <person name="Snetselaar K."/>
            <person name="McCann M."/>
            <person name="Perez-Martin J."/>
            <person name="Feldbrugge M."/>
            <person name="Basse C.W."/>
            <person name="Steinberg G."/>
            <person name="Ibeas J.I."/>
            <person name="Holloman W."/>
            <person name="Guzman P."/>
            <person name="Farman M."/>
            <person name="Stajich J.E."/>
            <person name="Sentandreu R."/>
            <person name="Gonzalez-Prieto J.M."/>
            <person name="Kennell J.C."/>
            <person name="Molina L."/>
            <person name="Schirawski J."/>
            <person name="Mendoza-Mendoza A."/>
            <person name="Greilinger D."/>
            <person name="Munch K."/>
            <person name="Rossel N."/>
            <person name="Scherer M."/>
            <person name="Vranes M."/>
            <person name="Ladendorf O."/>
            <person name="Vincon V."/>
            <person name="Fuchs U."/>
            <person name="Sandrock B."/>
            <person name="Meng S."/>
            <person name="Ho E.C."/>
            <person name="Cahill M.J."/>
            <person name="Boyce K.J."/>
            <person name="Klose J."/>
            <person name="Klosterman S.J."/>
            <person name="Deelstra H.J."/>
            <person name="Ortiz-Castellanos L."/>
            <person name="Li W."/>
            <person name="Sanchez-Alonso P."/>
            <person name="Schreier P.H."/>
            <person name="Hauser-Hahn I."/>
            <person name="Vaupel M."/>
            <person name="Koopmann E."/>
            <person name="Friedrich G."/>
            <person name="Voss H."/>
            <person name="Schluter T."/>
            <person name="Margolis J."/>
            <person name="Platt D."/>
            <person name="Swimmer C."/>
            <person name="Gnirke A."/>
            <person name="Chen F."/>
            <person name="Vysotskaia V."/>
            <person name="Mannhaupt G."/>
            <person name="Guldener U."/>
            <person name="Munsterkotter M."/>
            <person name="Haase D."/>
            <person name="Oesterheld M."/>
            <person name="Mewes H.W."/>
            <person name="Mauceli E.W."/>
            <person name="DeCaprio D."/>
            <person name="Wade C.M."/>
            <person name="Butler J."/>
            <person name="Young S."/>
            <person name="Jaffe D.B."/>
            <person name="Calvo S."/>
            <person name="Nusbaum C."/>
            <person name="Galagan J."/>
            <person name="Birren B.W."/>
        </authorList>
    </citation>
    <scope>NUCLEOTIDE SEQUENCE [LARGE SCALE GENOMIC DNA]</scope>
    <source>
        <strain evidence="6">DSM 14603 / FGSC 9021 / UM521</strain>
    </source>
</reference>
<evidence type="ECO:0000256" key="1">
    <source>
        <dbReference type="ARBA" id="ARBA00006347"/>
    </source>
</evidence>
<comment type="similarity">
    <text evidence="1">Belongs to the protein disulfide isomerase family.</text>
</comment>
<dbReference type="eggNOG" id="KOG0191">
    <property type="taxonomic scope" value="Eukaryota"/>
</dbReference>
<proteinExistence type="inferred from homology"/>
<dbReference type="OrthoDB" id="72053at2759"/>
<dbReference type="InterPro" id="IPR013766">
    <property type="entry name" value="Thioredoxin_domain"/>
</dbReference>
<dbReference type="PANTHER" id="PTHR45672">
    <property type="entry name" value="PROTEIN DISULFIDE-ISOMERASE C17H9.14C-RELATED"/>
    <property type="match status" value="1"/>
</dbReference>
<dbReference type="GeneID" id="23562150"/>
<dbReference type="Proteomes" id="UP000000561">
    <property type="component" value="Chromosome 2"/>
</dbReference>
<evidence type="ECO:0000256" key="2">
    <source>
        <dbReference type="ARBA" id="ARBA00022729"/>
    </source>
</evidence>
<gene>
    <name evidence="5" type="ORF">UMAG_01014</name>
</gene>
<feature type="chain" id="PRO_5002240065" description="Thioredoxin domain-containing protein" evidence="3">
    <location>
        <begin position="24"/>
        <end position="155"/>
    </location>
</feature>
<dbReference type="PROSITE" id="PS51352">
    <property type="entry name" value="THIOREDOXIN_2"/>
    <property type="match status" value="1"/>
</dbReference>
<protein>
    <recommendedName>
        <fullName evidence="4">Thioredoxin domain-containing protein</fullName>
    </recommendedName>
</protein>
<dbReference type="RefSeq" id="XP_011386994.1">
    <property type="nucleotide sequence ID" value="XM_011388692.1"/>
</dbReference>
<dbReference type="EMBL" id="CM003141">
    <property type="protein sequence ID" value="KIS71103.1"/>
    <property type="molecule type" value="Genomic_DNA"/>
</dbReference>
<dbReference type="GO" id="GO:0006457">
    <property type="term" value="P:protein folding"/>
    <property type="evidence" value="ECO:0000318"/>
    <property type="project" value="GO_Central"/>
</dbReference>
<dbReference type="GO" id="GO:0003756">
    <property type="term" value="F:protein disulfide isomerase activity"/>
    <property type="evidence" value="ECO:0000318"/>
    <property type="project" value="GO_Central"/>
</dbReference>
<dbReference type="InterPro" id="IPR036249">
    <property type="entry name" value="Thioredoxin-like_sf"/>
</dbReference>
<name>A0A0D1CXN5_MYCMD</name>
<dbReference type="InterPro" id="IPR051063">
    <property type="entry name" value="PDI"/>
</dbReference>
<dbReference type="Gene3D" id="3.40.30.10">
    <property type="entry name" value="Glutaredoxin"/>
    <property type="match status" value="1"/>
</dbReference>
<accession>A0A0D1CXN5</accession>
<evidence type="ECO:0000313" key="6">
    <source>
        <dbReference type="Proteomes" id="UP000000561"/>
    </source>
</evidence>
<dbReference type="GO" id="GO:0005783">
    <property type="term" value="C:endoplasmic reticulum"/>
    <property type="evidence" value="ECO:0000318"/>
    <property type="project" value="GO_Central"/>
</dbReference>
<dbReference type="InParanoid" id="A0A0D1CXN5"/>
<sequence>MLASTRWICALLPLLIATLIVVAGPLPSYDPAVQSLTERNFTSATDTGMWFIEFFSPHCGHCKRLAPTFHDIADDNRHLEDSSNFHIARVNCIAQGDLCARQNIDGYPSLELFSNGRWSESYEGGRSYEELNAYIQAKAADNRKLMALFGAAHHS</sequence>
<dbReference type="OMA" id="WCRHSRN"/>
<keyword evidence="2 3" id="KW-0732">Signal</keyword>
<dbReference type="AlphaFoldDB" id="A0A0D1CXN5"/>
<dbReference type="CDD" id="cd02961">
    <property type="entry name" value="PDI_a_family"/>
    <property type="match status" value="1"/>
</dbReference>
<dbReference type="SUPFAM" id="SSF52833">
    <property type="entry name" value="Thioredoxin-like"/>
    <property type="match status" value="1"/>
</dbReference>
<feature type="domain" description="Thioredoxin" evidence="4">
    <location>
        <begin position="15"/>
        <end position="140"/>
    </location>
</feature>
<evidence type="ECO:0000256" key="3">
    <source>
        <dbReference type="SAM" id="SignalP"/>
    </source>
</evidence>
<evidence type="ECO:0000313" key="5">
    <source>
        <dbReference type="EMBL" id="KIS71103.1"/>
    </source>
</evidence>
<evidence type="ECO:0000259" key="4">
    <source>
        <dbReference type="PROSITE" id="PS51352"/>
    </source>
</evidence>
<feature type="signal peptide" evidence="3">
    <location>
        <begin position="1"/>
        <end position="23"/>
    </location>
</feature>